<name>A0A3L6QHZ4_PANMI</name>
<dbReference type="PANTHER" id="PTHR10774">
    <property type="entry name" value="EXTENDED SYNAPTOTAGMIN-RELATED"/>
    <property type="match status" value="1"/>
</dbReference>
<evidence type="ECO:0000256" key="2">
    <source>
        <dbReference type="SAM" id="Phobius"/>
    </source>
</evidence>
<dbReference type="PANTHER" id="PTHR10774:SF188">
    <property type="entry name" value="SYNAPTOTAGMIN-2"/>
    <property type="match status" value="1"/>
</dbReference>
<feature type="transmembrane region" description="Helical" evidence="2">
    <location>
        <begin position="6"/>
        <end position="28"/>
    </location>
</feature>
<dbReference type="EMBL" id="PQIB02000012">
    <property type="protein sequence ID" value="RLM80278.1"/>
    <property type="molecule type" value="Genomic_DNA"/>
</dbReference>
<gene>
    <name evidence="3" type="ORF">C2845_PM12G14430</name>
</gene>
<sequence>MGFFSAVLGFFGFGVGLTLGLGIGYYLFIYFQPTDVKHPVIRPLVELDTKSLENMLPEIPLWIKNPDFDRIDWLNKFIETMWPYLDKAICKMAKEIAKPIIAEYTAKYKIDSVEFEPSTLGSLPPTFQGTAVNSHANLSDLFRNRPKCPCSILPSPTRFLKPMKLTAVAAWIRWRNQAEAPPPSHARQGGGAGSVAQNQPGGGAAAGAGAVALPVAGGGARACTA</sequence>
<dbReference type="GO" id="GO:0005783">
    <property type="term" value="C:endoplasmic reticulum"/>
    <property type="evidence" value="ECO:0007669"/>
    <property type="project" value="TreeGrafter"/>
</dbReference>
<protein>
    <recommendedName>
        <fullName evidence="5">SMP-LTD domain-containing protein</fullName>
    </recommendedName>
</protein>
<dbReference type="Proteomes" id="UP000275267">
    <property type="component" value="Unassembled WGS sequence"/>
</dbReference>
<evidence type="ECO:0000256" key="1">
    <source>
        <dbReference type="SAM" id="MobiDB-lite"/>
    </source>
</evidence>
<keyword evidence="2" id="KW-0472">Membrane</keyword>
<proteinExistence type="predicted"/>
<keyword evidence="2" id="KW-0812">Transmembrane</keyword>
<dbReference type="AlphaFoldDB" id="A0A3L6QHZ4"/>
<keyword evidence="2" id="KW-1133">Transmembrane helix</keyword>
<dbReference type="STRING" id="4540.A0A3L6QHZ4"/>
<dbReference type="InterPro" id="IPR045050">
    <property type="entry name" value="Synaptotagmin_plant"/>
</dbReference>
<comment type="caution">
    <text evidence="3">The sequence shown here is derived from an EMBL/GenBank/DDBJ whole genome shotgun (WGS) entry which is preliminary data.</text>
</comment>
<accession>A0A3L6QHZ4</accession>
<reference evidence="4" key="1">
    <citation type="journal article" date="2019" name="Nat. Commun.">
        <title>The genome of broomcorn millet.</title>
        <authorList>
            <person name="Zou C."/>
            <person name="Miki D."/>
            <person name="Li D."/>
            <person name="Tang Q."/>
            <person name="Xiao L."/>
            <person name="Rajput S."/>
            <person name="Deng P."/>
            <person name="Jia W."/>
            <person name="Huang R."/>
            <person name="Zhang M."/>
            <person name="Sun Y."/>
            <person name="Hu J."/>
            <person name="Fu X."/>
            <person name="Schnable P.S."/>
            <person name="Li F."/>
            <person name="Zhang H."/>
            <person name="Feng B."/>
            <person name="Zhu X."/>
            <person name="Liu R."/>
            <person name="Schnable J.C."/>
            <person name="Zhu J.-K."/>
            <person name="Zhang H."/>
        </authorList>
    </citation>
    <scope>NUCLEOTIDE SEQUENCE [LARGE SCALE GENOMIC DNA]</scope>
</reference>
<keyword evidence="4" id="KW-1185">Reference proteome</keyword>
<feature type="region of interest" description="Disordered" evidence="1">
    <location>
        <begin position="179"/>
        <end position="204"/>
    </location>
</feature>
<dbReference type="GO" id="GO:0008289">
    <property type="term" value="F:lipid binding"/>
    <property type="evidence" value="ECO:0007669"/>
    <property type="project" value="InterPro"/>
</dbReference>
<evidence type="ECO:0008006" key="5">
    <source>
        <dbReference type="Google" id="ProtNLM"/>
    </source>
</evidence>
<dbReference type="OrthoDB" id="1029639at2759"/>
<evidence type="ECO:0000313" key="3">
    <source>
        <dbReference type="EMBL" id="RLM80278.1"/>
    </source>
</evidence>
<organism evidence="3 4">
    <name type="scientific">Panicum miliaceum</name>
    <name type="common">Proso millet</name>
    <name type="synonym">Broomcorn millet</name>
    <dbReference type="NCBI Taxonomy" id="4540"/>
    <lineage>
        <taxon>Eukaryota</taxon>
        <taxon>Viridiplantae</taxon>
        <taxon>Streptophyta</taxon>
        <taxon>Embryophyta</taxon>
        <taxon>Tracheophyta</taxon>
        <taxon>Spermatophyta</taxon>
        <taxon>Magnoliopsida</taxon>
        <taxon>Liliopsida</taxon>
        <taxon>Poales</taxon>
        <taxon>Poaceae</taxon>
        <taxon>PACMAD clade</taxon>
        <taxon>Panicoideae</taxon>
        <taxon>Panicodae</taxon>
        <taxon>Paniceae</taxon>
        <taxon>Panicinae</taxon>
        <taxon>Panicum</taxon>
        <taxon>Panicum sect. Panicum</taxon>
    </lineage>
</organism>
<evidence type="ECO:0000313" key="4">
    <source>
        <dbReference type="Proteomes" id="UP000275267"/>
    </source>
</evidence>